<dbReference type="GO" id="GO:0080032">
    <property type="term" value="F:methyl jasmonate esterase activity"/>
    <property type="evidence" value="ECO:0007669"/>
    <property type="project" value="TreeGrafter"/>
</dbReference>
<gene>
    <name evidence="2" type="ORF">SVIM_LOCUS427802</name>
</gene>
<evidence type="ECO:0000313" key="2">
    <source>
        <dbReference type="EMBL" id="VFU58480.1"/>
    </source>
</evidence>
<dbReference type="GO" id="GO:0080030">
    <property type="term" value="F:methyl indole-3-acetate esterase activity"/>
    <property type="evidence" value="ECO:0007669"/>
    <property type="project" value="TreeGrafter"/>
</dbReference>
<dbReference type="AlphaFoldDB" id="A0A6N2MVS8"/>
<dbReference type="EMBL" id="CAADRP010001992">
    <property type="protein sequence ID" value="VFU58480.1"/>
    <property type="molecule type" value="Genomic_DNA"/>
</dbReference>
<accession>A0A6N2MVS8</accession>
<dbReference type="Gene3D" id="3.40.50.1820">
    <property type="entry name" value="alpha/beta hydrolase"/>
    <property type="match status" value="1"/>
</dbReference>
<protein>
    <recommendedName>
        <fullName evidence="1">AB hydrolase-1 domain-containing protein</fullName>
    </recommendedName>
</protein>
<dbReference type="Pfam" id="PF12697">
    <property type="entry name" value="Abhydrolase_6"/>
    <property type="match status" value="1"/>
</dbReference>
<dbReference type="PANTHER" id="PTHR10992">
    <property type="entry name" value="METHYLESTERASE FAMILY MEMBER"/>
    <property type="match status" value="1"/>
</dbReference>
<sequence length="289" mass="32685">MERQKHFVLVHGAGHGAWCWYKVATLLKSAGHKVTALDMAASGLHPKRVEELRDISDYFEPLMEFMKSLPPEERVILVGHSMGGLCNSAAMERFPEKISCAVFAAAIMPGPDLSFTAIREEYATQMNSYIDSQYTFVNGPTILQRPCCSGLTTCQCSCTSSPYRVKSILLNLIEFSFLHLILHAPFSFLLKLDLQDLTLAMLLLRPHPLFNPEATQEKVWVTKERFGSVPRVYIICDQDNIMKEALQRWIIENNPPDEVKVVSGSDHMLMFSKPQEMCSCLQEVAKSYF</sequence>
<dbReference type="InterPro" id="IPR000073">
    <property type="entry name" value="AB_hydrolase_1"/>
</dbReference>
<dbReference type="InterPro" id="IPR029058">
    <property type="entry name" value="AB_hydrolase_fold"/>
</dbReference>
<evidence type="ECO:0000259" key="1">
    <source>
        <dbReference type="Pfam" id="PF12697"/>
    </source>
</evidence>
<dbReference type="GO" id="GO:0009694">
    <property type="term" value="P:jasmonic acid metabolic process"/>
    <property type="evidence" value="ECO:0007669"/>
    <property type="project" value="TreeGrafter"/>
</dbReference>
<reference evidence="2" key="1">
    <citation type="submission" date="2019-03" db="EMBL/GenBank/DDBJ databases">
        <authorList>
            <person name="Mank J."/>
            <person name="Almeida P."/>
        </authorList>
    </citation>
    <scope>NUCLEOTIDE SEQUENCE</scope>
    <source>
        <strain evidence="2">78183</strain>
    </source>
</reference>
<dbReference type="PANTHER" id="PTHR10992:SF1066">
    <property type="entry name" value="METHYL JASMONATE ESTERASE 1"/>
    <property type="match status" value="1"/>
</dbReference>
<dbReference type="GO" id="GO:0009696">
    <property type="term" value="P:salicylic acid metabolic process"/>
    <property type="evidence" value="ECO:0007669"/>
    <property type="project" value="TreeGrafter"/>
</dbReference>
<dbReference type="GO" id="GO:0080031">
    <property type="term" value="F:methyl salicylate esterase activity"/>
    <property type="evidence" value="ECO:0007669"/>
    <property type="project" value="TreeGrafter"/>
</dbReference>
<name>A0A6N2MVS8_SALVM</name>
<feature type="domain" description="AB hydrolase-1" evidence="1">
    <location>
        <begin position="7"/>
        <end position="277"/>
    </location>
</feature>
<organism evidence="2">
    <name type="scientific">Salix viminalis</name>
    <name type="common">Common osier</name>
    <name type="synonym">Basket willow</name>
    <dbReference type="NCBI Taxonomy" id="40686"/>
    <lineage>
        <taxon>Eukaryota</taxon>
        <taxon>Viridiplantae</taxon>
        <taxon>Streptophyta</taxon>
        <taxon>Embryophyta</taxon>
        <taxon>Tracheophyta</taxon>
        <taxon>Spermatophyta</taxon>
        <taxon>Magnoliopsida</taxon>
        <taxon>eudicotyledons</taxon>
        <taxon>Gunneridae</taxon>
        <taxon>Pentapetalae</taxon>
        <taxon>rosids</taxon>
        <taxon>fabids</taxon>
        <taxon>Malpighiales</taxon>
        <taxon>Salicaceae</taxon>
        <taxon>Saliceae</taxon>
        <taxon>Salix</taxon>
    </lineage>
</organism>
<dbReference type="InterPro" id="IPR045889">
    <property type="entry name" value="MES/HNL"/>
</dbReference>
<dbReference type="SUPFAM" id="SSF53474">
    <property type="entry name" value="alpha/beta-Hydrolases"/>
    <property type="match status" value="1"/>
</dbReference>
<proteinExistence type="predicted"/>